<dbReference type="EMBL" id="JAYKXH010000008">
    <property type="protein sequence ID" value="KAK7160029.1"/>
    <property type="molecule type" value="Genomic_DNA"/>
</dbReference>
<dbReference type="AlphaFoldDB" id="A0AAN9HA54"/>
<sequence length="104" mass="12409">MNLQTQLNPQQDHQWSHLITRREWPCLITQQLQRDPQQPLLNHQSPQLDSQCPFYHPQYNHSSNPRTWGKDPTPQKKDLQQHPQFLLKKTKVWKEAVLLPLQCG</sequence>
<evidence type="ECO:0000313" key="3">
    <source>
        <dbReference type="EMBL" id="KAK7163589.1"/>
    </source>
</evidence>
<evidence type="ECO:0000313" key="4">
    <source>
        <dbReference type="Proteomes" id="UP001364617"/>
    </source>
</evidence>
<proteinExistence type="predicted"/>
<accession>A0AAN9HA54</accession>
<gene>
    <name evidence="3" type="ORF">R3I93_007597</name>
    <name evidence="2" type="ORF">R3I93_007855</name>
</gene>
<comment type="caution">
    <text evidence="3">The sequence shown here is derived from an EMBL/GenBank/DDBJ whole genome shotgun (WGS) entry which is preliminary data.</text>
</comment>
<protein>
    <submittedName>
        <fullName evidence="3">Uncharacterized protein</fullName>
    </submittedName>
</protein>
<keyword evidence="4" id="KW-1185">Reference proteome</keyword>
<dbReference type="Proteomes" id="UP001364617">
    <property type="component" value="Unassembled WGS sequence"/>
</dbReference>
<evidence type="ECO:0000313" key="2">
    <source>
        <dbReference type="EMBL" id="KAK7160029.1"/>
    </source>
</evidence>
<feature type="region of interest" description="Disordered" evidence="1">
    <location>
        <begin position="55"/>
        <end position="80"/>
    </location>
</feature>
<organism evidence="3 4">
    <name type="scientific">Phoxinus phoxinus</name>
    <name type="common">Eurasian minnow</name>
    <dbReference type="NCBI Taxonomy" id="58324"/>
    <lineage>
        <taxon>Eukaryota</taxon>
        <taxon>Metazoa</taxon>
        <taxon>Chordata</taxon>
        <taxon>Craniata</taxon>
        <taxon>Vertebrata</taxon>
        <taxon>Euteleostomi</taxon>
        <taxon>Actinopterygii</taxon>
        <taxon>Neopterygii</taxon>
        <taxon>Teleostei</taxon>
        <taxon>Ostariophysi</taxon>
        <taxon>Cypriniformes</taxon>
        <taxon>Leuciscidae</taxon>
        <taxon>Phoxininae</taxon>
        <taxon>Phoxinus</taxon>
    </lineage>
</organism>
<evidence type="ECO:0000256" key="1">
    <source>
        <dbReference type="SAM" id="MobiDB-lite"/>
    </source>
</evidence>
<dbReference type="EMBL" id="JAYKXH010000007">
    <property type="protein sequence ID" value="KAK7163589.1"/>
    <property type="molecule type" value="Genomic_DNA"/>
</dbReference>
<name>A0AAN9HA54_9TELE</name>
<reference evidence="3 4" key="1">
    <citation type="submission" date="2024-02" db="EMBL/GenBank/DDBJ databases">
        <title>Chromosome-level genome assembly of the Eurasian Minnow (Phoxinus phoxinus).</title>
        <authorList>
            <person name="Oriowo T.O."/>
            <person name="Martin S."/>
            <person name="Stange M."/>
            <person name="Chrysostomakis Y."/>
            <person name="Brown T."/>
            <person name="Winkler S."/>
            <person name="Kukowka S."/>
            <person name="Myers E.W."/>
            <person name="Bohne A."/>
        </authorList>
    </citation>
    <scope>NUCLEOTIDE SEQUENCE [LARGE SCALE GENOMIC DNA]</scope>
    <source>
        <strain evidence="3">ZFMK-TIS-60720</strain>
        <tissue evidence="3">Whole Organism</tissue>
    </source>
</reference>